<protein>
    <submittedName>
        <fullName evidence="1">Uncharacterized protein</fullName>
    </submittedName>
</protein>
<name>A0ACC1TCB6_9APHY</name>
<evidence type="ECO:0000313" key="2">
    <source>
        <dbReference type="Proteomes" id="UP001148662"/>
    </source>
</evidence>
<dbReference type="Proteomes" id="UP001148662">
    <property type="component" value="Unassembled WGS sequence"/>
</dbReference>
<gene>
    <name evidence="1" type="ORF">NM688_g1239</name>
</gene>
<accession>A0ACC1TCB6</accession>
<keyword evidence="2" id="KW-1185">Reference proteome</keyword>
<organism evidence="1 2">
    <name type="scientific">Phlebia brevispora</name>
    <dbReference type="NCBI Taxonomy" id="194682"/>
    <lineage>
        <taxon>Eukaryota</taxon>
        <taxon>Fungi</taxon>
        <taxon>Dikarya</taxon>
        <taxon>Basidiomycota</taxon>
        <taxon>Agaricomycotina</taxon>
        <taxon>Agaricomycetes</taxon>
        <taxon>Polyporales</taxon>
        <taxon>Meruliaceae</taxon>
        <taxon>Phlebia</taxon>
    </lineage>
</organism>
<evidence type="ECO:0000313" key="1">
    <source>
        <dbReference type="EMBL" id="KAJ3557867.1"/>
    </source>
</evidence>
<reference evidence="1" key="1">
    <citation type="submission" date="2022-07" db="EMBL/GenBank/DDBJ databases">
        <title>Genome Sequence of Phlebia brevispora.</title>
        <authorList>
            <person name="Buettner E."/>
        </authorList>
    </citation>
    <scope>NUCLEOTIDE SEQUENCE</scope>
    <source>
        <strain evidence="1">MPL23</strain>
    </source>
</reference>
<dbReference type="EMBL" id="JANHOG010000126">
    <property type="protein sequence ID" value="KAJ3557867.1"/>
    <property type="molecule type" value="Genomic_DNA"/>
</dbReference>
<sequence length="198" mass="21962">MHVTAHHGNCRATVTVFSHFCAEPAVPLNPYRRRHPQQEWAQTNPVDCKPRADKSYKKRALGNFYKTSPTGGSSHAKGIVLEKVGVEAKQPNSAIRKCVRVQLIKNGKKVTAFVPNDGCLNFVDENDEVLISGFGRRGKAKGDIPGVRFKVVKVSGVGLLALWKEKKVRSHAVFTCLSLRSHPVPRSFLVILQEKPRS</sequence>
<comment type="caution">
    <text evidence="1">The sequence shown here is derived from an EMBL/GenBank/DDBJ whole genome shotgun (WGS) entry which is preliminary data.</text>
</comment>
<proteinExistence type="predicted"/>